<sequence length="110" mass="11727">MSDVADLTRDYRAAFQRYLPGRSEAALTVGYQLGRRAVEEGVSLLDLVGVHHVVLAEILADLRDGDTSAVTEAASAFLLEVLSTYDMAHRSLTRAAGAGDPPEDGLSARP</sequence>
<keyword evidence="3" id="KW-1185">Reference proteome</keyword>
<accession>A0A0A0JXB9</accession>
<dbReference type="SUPFAM" id="SSF101215">
    <property type="entry name" value="KaiA/RbsU domain"/>
    <property type="match status" value="1"/>
</dbReference>
<dbReference type="Pfam" id="PF08673">
    <property type="entry name" value="RsbU_N"/>
    <property type="match status" value="1"/>
</dbReference>
<evidence type="ECO:0000313" key="3">
    <source>
        <dbReference type="Proteomes" id="UP000030013"/>
    </source>
</evidence>
<feature type="domain" description="Phosphoserine phosphatase RsbU N-terminal" evidence="1">
    <location>
        <begin position="10"/>
        <end position="88"/>
    </location>
</feature>
<dbReference type="InterPro" id="IPR017944">
    <property type="entry name" value="KaiA/RbsU_helical_domain_sf"/>
</dbReference>
<comment type="caution">
    <text evidence="2">The sequence shown here is derived from an EMBL/GenBank/DDBJ whole genome shotgun (WGS) entry which is preliminary data.</text>
</comment>
<evidence type="ECO:0000259" key="1">
    <source>
        <dbReference type="Pfam" id="PF08673"/>
    </source>
</evidence>
<evidence type="ECO:0000313" key="2">
    <source>
        <dbReference type="EMBL" id="KGN42065.1"/>
    </source>
</evidence>
<dbReference type="eggNOG" id="ENOG502ZKBZ">
    <property type="taxonomic scope" value="Bacteria"/>
</dbReference>
<gene>
    <name evidence="2" type="ORF">N801_03030</name>
</gene>
<dbReference type="STRING" id="1385519.N801_03030"/>
<proteinExistence type="predicted"/>
<dbReference type="InterPro" id="IPR014787">
    <property type="entry name" value="PSer_Pase_RsbU_N"/>
</dbReference>
<dbReference type="Gene3D" id="1.10.1240.30">
    <property type="entry name" value="KaiA/RbsU domain"/>
    <property type="match status" value="1"/>
</dbReference>
<name>A0A0A0JXB9_9MICO</name>
<protein>
    <recommendedName>
        <fullName evidence="1">Phosphoserine phosphatase RsbU N-terminal domain-containing protein</fullName>
    </recommendedName>
</protein>
<dbReference type="RefSeq" id="WP_035934518.1">
    <property type="nucleotide sequence ID" value="NZ_AVPL01000009.1"/>
</dbReference>
<reference evidence="2 3" key="1">
    <citation type="submission" date="2013-08" db="EMBL/GenBank/DDBJ databases">
        <title>The genome sequence of Knoellia aerolata.</title>
        <authorList>
            <person name="Zhu W."/>
            <person name="Wang G."/>
        </authorList>
    </citation>
    <scope>NUCLEOTIDE SEQUENCE [LARGE SCALE GENOMIC DNA]</scope>
    <source>
        <strain evidence="2 3">DSM 18566</strain>
    </source>
</reference>
<organism evidence="2 3">
    <name type="scientific">Knoellia aerolata DSM 18566</name>
    <dbReference type="NCBI Taxonomy" id="1385519"/>
    <lineage>
        <taxon>Bacteria</taxon>
        <taxon>Bacillati</taxon>
        <taxon>Actinomycetota</taxon>
        <taxon>Actinomycetes</taxon>
        <taxon>Micrococcales</taxon>
        <taxon>Intrasporangiaceae</taxon>
        <taxon>Knoellia</taxon>
    </lineage>
</organism>
<dbReference type="Proteomes" id="UP000030013">
    <property type="component" value="Unassembled WGS sequence"/>
</dbReference>
<dbReference type="AlphaFoldDB" id="A0A0A0JXB9"/>
<dbReference type="EMBL" id="AVPL01000009">
    <property type="protein sequence ID" value="KGN42065.1"/>
    <property type="molecule type" value="Genomic_DNA"/>
</dbReference>